<comment type="caution">
    <text evidence="4">The sequence shown here is derived from an EMBL/GenBank/DDBJ whole genome shotgun (WGS) entry which is preliminary data.</text>
</comment>
<feature type="region of interest" description="Disordered" evidence="2">
    <location>
        <begin position="150"/>
        <end position="178"/>
    </location>
</feature>
<proteinExistence type="predicted"/>
<evidence type="ECO:0000313" key="5">
    <source>
        <dbReference type="Proteomes" id="UP001320245"/>
    </source>
</evidence>
<evidence type="ECO:0000313" key="4">
    <source>
        <dbReference type="EMBL" id="KAK7745885.1"/>
    </source>
</evidence>
<reference evidence="4 5" key="1">
    <citation type="journal article" date="2023" name="PLoS ONE">
        <title>Cytospora paraplurivora sp. nov. isolated from orchards with fruit tree decline syndrome in Ontario, Canada.</title>
        <authorList>
            <person name="Ilyukhin E."/>
            <person name="Nguyen H.D.T."/>
            <person name="Castle A.J."/>
            <person name="Ellouze W."/>
        </authorList>
    </citation>
    <scope>NUCLEOTIDE SEQUENCE [LARGE SCALE GENOMIC DNA]</scope>
    <source>
        <strain evidence="4 5">FDS-564</strain>
    </source>
</reference>
<keyword evidence="3" id="KW-1133">Transmembrane helix</keyword>
<name>A0AAN9UG76_9PEZI</name>
<feature type="coiled-coil region" evidence="1">
    <location>
        <begin position="92"/>
        <end position="133"/>
    </location>
</feature>
<evidence type="ECO:0000256" key="2">
    <source>
        <dbReference type="SAM" id="MobiDB-lite"/>
    </source>
</evidence>
<accession>A0AAN9UG76</accession>
<gene>
    <name evidence="4" type="ORF">SLS53_002604</name>
</gene>
<dbReference type="AlphaFoldDB" id="A0AAN9UG76"/>
<sequence>MSPFQVTPTPAHTSGPDPWRIVAIIFITFFILMLLVSGAGALYLKRKKTRLEAIANGLHRMRAPNPHPFGSDAWRDHELSSIPDSALDALRIADLEAQNNLLEQRAEALEGLVHLCEERNKRLHRENAELRLESDPVLDEDVMRRVLEELHRPIQRPDSDSQGFERQEVAGTDGDSKE</sequence>
<evidence type="ECO:0000256" key="3">
    <source>
        <dbReference type="SAM" id="Phobius"/>
    </source>
</evidence>
<keyword evidence="3" id="KW-0472">Membrane</keyword>
<protein>
    <submittedName>
        <fullName evidence="4">Uncharacterized protein</fullName>
    </submittedName>
</protein>
<keyword evidence="1" id="KW-0175">Coiled coil</keyword>
<evidence type="ECO:0000256" key="1">
    <source>
        <dbReference type="SAM" id="Coils"/>
    </source>
</evidence>
<dbReference type="Proteomes" id="UP001320245">
    <property type="component" value="Unassembled WGS sequence"/>
</dbReference>
<keyword evidence="5" id="KW-1185">Reference proteome</keyword>
<feature type="transmembrane region" description="Helical" evidence="3">
    <location>
        <begin position="20"/>
        <end position="44"/>
    </location>
</feature>
<organism evidence="4 5">
    <name type="scientific">Cytospora paraplurivora</name>
    <dbReference type="NCBI Taxonomy" id="2898453"/>
    <lineage>
        <taxon>Eukaryota</taxon>
        <taxon>Fungi</taxon>
        <taxon>Dikarya</taxon>
        <taxon>Ascomycota</taxon>
        <taxon>Pezizomycotina</taxon>
        <taxon>Sordariomycetes</taxon>
        <taxon>Sordariomycetidae</taxon>
        <taxon>Diaporthales</taxon>
        <taxon>Cytosporaceae</taxon>
        <taxon>Cytospora</taxon>
    </lineage>
</organism>
<keyword evidence="3" id="KW-0812">Transmembrane</keyword>
<dbReference type="EMBL" id="JAJSPL020000007">
    <property type="protein sequence ID" value="KAK7745885.1"/>
    <property type="molecule type" value="Genomic_DNA"/>
</dbReference>